<dbReference type="PANTHER" id="PTHR24321:SF8">
    <property type="entry name" value="ESTRADIOL 17-BETA-DEHYDROGENASE 8-RELATED"/>
    <property type="match status" value="1"/>
</dbReference>
<evidence type="ECO:0000313" key="3">
    <source>
        <dbReference type="EMBL" id="MCP2159741.1"/>
    </source>
</evidence>
<dbReference type="NCBIfam" id="NF006121">
    <property type="entry name" value="PRK08265.1"/>
    <property type="match status" value="1"/>
</dbReference>
<organism evidence="3 4">
    <name type="scientific">Williamsia serinedens</name>
    <dbReference type="NCBI Taxonomy" id="391736"/>
    <lineage>
        <taxon>Bacteria</taxon>
        <taxon>Bacillati</taxon>
        <taxon>Actinomycetota</taxon>
        <taxon>Actinomycetes</taxon>
        <taxon>Mycobacteriales</taxon>
        <taxon>Nocardiaceae</taxon>
        <taxon>Williamsia</taxon>
    </lineage>
</organism>
<evidence type="ECO:0000313" key="4">
    <source>
        <dbReference type="Proteomes" id="UP001205740"/>
    </source>
</evidence>
<dbReference type="PRINTS" id="PR00081">
    <property type="entry name" value="GDHRDH"/>
</dbReference>
<dbReference type="InterPro" id="IPR020904">
    <property type="entry name" value="Sc_DH/Rdtase_CS"/>
</dbReference>
<dbReference type="CDD" id="cd05233">
    <property type="entry name" value="SDR_c"/>
    <property type="match status" value="1"/>
</dbReference>
<comment type="caution">
    <text evidence="3">The sequence shown here is derived from an EMBL/GenBank/DDBJ whole genome shotgun (WGS) entry which is preliminary data.</text>
</comment>
<dbReference type="Gene3D" id="3.40.50.720">
    <property type="entry name" value="NAD(P)-binding Rossmann-like Domain"/>
    <property type="match status" value="1"/>
</dbReference>
<dbReference type="PRINTS" id="PR00080">
    <property type="entry name" value="SDRFAMILY"/>
</dbReference>
<comment type="similarity">
    <text evidence="1">Belongs to the short-chain dehydrogenases/reductases (SDR) family.</text>
</comment>
<dbReference type="InterPro" id="IPR036291">
    <property type="entry name" value="NAD(P)-bd_dom_sf"/>
</dbReference>
<dbReference type="Pfam" id="PF13561">
    <property type="entry name" value="adh_short_C2"/>
    <property type="match status" value="1"/>
</dbReference>
<name>A0ABT1GXN9_9NOCA</name>
<keyword evidence="2" id="KW-0560">Oxidoreductase</keyword>
<sequence length="259" mass="26503">MFSEKTVIVTGGATIIGEAVAQLFADRGAHVVVADIDDAGGTRVAESLGGRGTFTHTDIRDDASIAALIDGVVAATGRIDVVVNLACSYVDDGADSTRAQWTEAFDVNVVGAVMVAQAARPHLAATSGAIVNFGSISSKVAQTGRWLYPAGKAAVVQVTRSMAMDYAADGIRVNSVSPGWTWSAIMDRLSGGDRAKTDAVAADFHFPGRVGDPGEVAEVVAFLASPAASFVTGADYAVDGGYSAMGPEQAVPAIPRLAE</sequence>
<reference evidence="3 4" key="1">
    <citation type="submission" date="2022-06" db="EMBL/GenBank/DDBJ databases">
        <title>Genomic Encyclopedia of Archaeal and Bacterial Type Strains, Phase II (KMG-II): from individual species to whole genera.</title>
        <authorList>
            <person name="Goeker M."/>
        </authorList>
    </citation>
    <scope>NUCLEOTIDE SEQUENCE [LARGE SCALE GENOMIC DNA]</scope>
    <source>
        <strain evidence="3 4">DSM 45037</strain>
    </source>
</reference>
<gene>
    <name evidence="3" type="ORF">LX12_000920</name>
</gene>
<dbReference type="InterPro" id="IPR002347">
    <property type="entry name" value="SDR_fam"/>
</dbReference>
<keyword evidence="4" id="KW-1185">Reference proteome</keyword>
<evidence type="ECO:0000256" key="2">
    <source>
        <dbReference type="ARBA" id="ARBA00023002"/>
    </source>
</evidence>
<dbReference type="PANTHER" id="PTHR24321">
    <property type="entry name" value="DEHYDROGENASES, SHORT CHAIN"/>
    <property type="match status" value="1"/>
</dbReference>
<dbReference type="EMBL" id="JAMTCG010000002">
    <property type="protein sequence ID" value="MCP2159741.1"/>
    <property type="molecule type" value="Genomic_DNA"/>
</dbReference>
<dbReference type="Proteomes" id="UP001205740">
    <property type="component" value="Unassembled WGS sequence"/>
</dbReference>
<accession>A0ABT1GXN9</accession>
<dbReference type="SUPFAM" id="SSF51735">
    <property type="entry name" value="NAD(P)-binding Rossmann-fold domains"/>
    <property type="match status" value="1"/>
</dbReference>
<evidence type="ECO:0000256" key="1">
    <source>
        <dbReference type="ARBA" id="ARBA00006484"/>
    </source>
</evidence>
<dbReference type="RefSeq" id="WP_253653351.1">
    <property type="nucleotide sequence ID" value="NZ_BAAAOE010000001.1"/>
</dbReference>
<proteinExistence type="inferred from homology"/>
<dbReference type="PROSITE" id="PS00061">
    <property type="entry name" value="ADH_SHORT"/>
    <property type="match status" value="1"/>
</dbReference>
<protein>
    <submittedName>
        <fullName evidence="3">NAD(P)-dependent dehydrogenase, short-chain alcohol dehydrogenase family</fullName>
    </submittedName>
</protein>